<reference evidence="3" key="1">
    <citation type="journal article" date="2023" name="Insect Mol. Biol.">
        <title>Genome sequencing provides insights into the evolution of gene families encoding plant cell wall-degrading enzymes in longhorned beetles.</title>
        <authorList>
            <person name="Shin N.R."/>
            <person name="Okamura Y."/>
            <person name="Kirsch R."/>
            <person name="Pauchet Y."/>
        </authorList>
    </citation>
    <scope>NUCLEOTIDE SEQUENCE</scope>
    <source>
        <strain evidence="3">AMC_N1</strain>
    </source>
</reference>
<dbReference type="Gene3D" id="1.20.90.10">
    <property type="entry name" value="Phospholipase A2 domain"/>
    <property type="match status" value="1"/>
</dbReference>
<dbReference type="EMBL" id="JAPWTK010000005">
    <property type="protein sequence ID" value="KAJ8961501.1"/>
    <property type="molecule type" value="Genomic_DNA"/>
</dbReference>
<dbReference type="GO" id="GO:0006644">
    <property type="term" value="P:phospholipid metabolic process"/>
    <property type="evidence" value="ECO:0007669"/>
    <property type="project" value="InterPro"/>
</dbReference>
<comment type="caution">
    <text evidence="3">The sequence shown here is derived from an EMBL/GenBank/DDBJ whole genome shotgun (WGS) entry which is preliminary data.</text>
</comment>
<evidence type="ECO:0000313" key="4">
    <source>
        <dbReference type="Proteomes" id="UP001162162"/>
    </source>
</evidence>
<dbReference type="GO" id="GO:0050482">
    <property type="term" value="P:arachidonate secretion"/>
    <property type="evidence" value="ECO:0007669"/>
    <property type="project" value="InterPro"/>
</dbReference>
<evidence type="ECO:0000259" key="2">
    <source>
        <dbReference type="Pfam" id="PF08398"/>
    </source>
</evidence>
<evidence type="ECO:0000313" key="3">
    <source>
        <dbReference type="EMBL" id="KAJ8961501.1"/>
    </source>
</evidence>
<evidence type="ECO:0000256" key="1">
    <source>
        <dbReference type="SAM" id="MobiDB-lite"/>
    </source>
</evidence>
<accession>A0AAV8ZE88</accession>
<feature type="region of interest" description="Disordered" evidence="1">
    <location>
        <begin position="111"/>
        <end position="135"/>
    </location>
</feature>
<protein>
    <recommendedName>
        <fullName evidence="2">Phospholipase A2-like domain-containing protein</fullName>
    </recommendedName>
</protein>
<name>A0AAV8ZE88_9CUCU</name>
<dbReference type="GO" id="GO:0005198">
    <property type="term" value="F:structural molecule activity"/>
    <property type="evidence" value="ECO:0007669"/>
    <property type="project" value="InterPro"/>
</dbReference>
<dbReference type="Proteomes" id="UP001162162">
    <property type="component" value="Unassembled WGS sequence"/>
</dbReference>
<gene>
    <name evidence="3" type="ORF">NQ318_014750</name>
</gene>
<sequence>MLMWKQGAGGIHSIISKIPWELHLPKYSYCGPNTRLAERLAKGDQGINELDRSCRDHDIAYSKSSNLQDQHKADYVLEQRAWKRVKSKDASLGEKTNAWLVTNVMKLKRKLGMGVRSHRRRRRRSRRSRHQRKKVGFHSTIVKNVKKLLSNNNNLRKNANIAVKAARSMIKQAGGKKNIRMPRVLPLPKTGGILPLLPIFAGLSALGTLAGGSAAVAKTVLDAKANGKRLEEAQKHNRKMEAIALGKQGSGLYLKPYKKGYGLYLKKNFH</sequence>
<organism evidence="3 4">
    <name type="scientific">Aromia moschata</name>
    <dbReference type="NCBI Taxonomy" id="1265417"/>
    <lineage>
        <taxon>Eukaryota</taxon>
        <taxon>Metazoa</taxon>
        <taxon>Ecdysozoa</taxon>
        <taxon>Arthropoda</taxon>
        <taxon>Hexapoda</taxon>
        <taxon>Insecta</taxon>
        <taxon>Pterygota</taxon>
        <taxon>Neoptera</taxon>
        <taxon>Endopterygota</taxon>
        <taxon>Coleoptera</taxon>
        <taxon>Polyphaga</taxon>
        <taxon>Cucujiformia</taxon>
        <taxon>Chrysomeloidea</taxon>
        <taxon>Cerambycidae</taxon>
        <taxon>Cerambycinae</taxon>
        <taxon>Callichromatini</taxon>
        <taxon>Aromia</taxon>
    </lineage>
</organism>
<dbReference type="Pfam" id="PF08398">
    <property type="entry name" value="Phospholip_A2_4"/>
    <property type="match status" value="1"/>
</dbReference>
<dbReference type="GO" id="GO:0004623">
    <property type="term" value="F:phospholipase A2 activity"/>
    <property type="evidence" value="ECO:0007669"/>
    <property type="project" value="InterPro"/>
</dbReference>
<proteinExistence type="predicted"/>
<dbReference type="AlphaFoldDB" id="A0AAV8ZE88"/>
<dbReference type="InterPro" id="IPR036444">
    <property type="entry name" value="PLipase_A2_dom_sf"/>
</dbReference>
<feature type="domain" description="Phospholipase A2-like" evidence="2">
    <location>
        <begin position="21"/>
        <end position="79"/>
    </location>
</feature>
<dbReference type="InterPro" id="IPR013607">
    <property type="entry name" value="Phospholipase_A2-like"/>
</dbReference>
<keyword evidence="4" id="KW-1185">Reference proteome</keyword>